<dbReference type="Gene3D" id="3.40.50.150">
    <property type="entry name" value="Vaccinia Virus protein VP39"/>
    <property type="match status" value="1"/>
</dbReference>
<evidence type="ECO:0000313" key="2">
    <source>
        <dbReference type="EMBL" id="GAA5514174.1"/>
    </source>
</evidence>
<evidence type="ECO:0000259" key="1">
    <source>
        <dbReference type="Pfam" id="PF13649"/>
    </source>
</evidence>
<dbReference type="InterPro" id="IPR029063">
    <property type="entry name" value="SAM-dependent_MTases_sf"/>
</dbReference>
<dbReference type="SUPFAM" id="SSF53335">
    <property type="entry name" value="S-adenosyl-L-methionine-dependent methyltransferases"/>
    <property type="match status" value="1"/>
</dbReference>
<dbReference type="Pfam" id="PF13649">
    <property type="entry name" value="Methyltransf_25"/>
    <property type="match status" value="1"/>
</dbReference>
<sequence>MTLPTPFPRWRAQVLAARSERWRPERDRAFWARHAAEYDHNMPPLPQTVAWLRARLTGLESLLDVGAGTGRLLLPLADVAARVTALDPSPHMLEQLRGKHPPGHVQVREQCLAQAAADPGLPPHDAVLVAWALAYEPELETALRRLLTLTRRDLYLLEDDGEGSPHVRLRREARDQTPPRRATLLAEALAALGLPCERCTIPEELTLTFPSTAALLEYCRLLPPEAETLRCLAPFLTPCGEGWRYRWTFAVHVLHVPLGGRA</sequence>
<name>A0ABP9WA27_9DEIO</name>
<dbReference type="CDD" id="cd02440">
    <property type="entry name" value="AdoMet_MTases"/>
    <property type="match status" value="1"/>
</dbReference>
<dbReference type="RefSeq" id="WP_345466551.1">
    <property type="nucleotide sequence ID" value="NZ_BAABRP010000014.1"/>
</dbReference>
<gene>
    <name evidence="2" type="ORF">Dcar01_02927</name>
</gene>
<feature type="domain" description="Methyltransferase" evidence="1">
    <location>
        <begin position="63"/>
        <end position="151"/>
    </location>
</feature>
<dbReference type="Proteomes" id="UP001401887">
    <property type="component" value="Unassembled WGS sequence"/>
</dbReference>
<dbReference type="InterPro" id="IPR041698">
    <property type="entry name" value="Methyltransf_25"/>
</dbReference>
<keyword evidence="3" id="KW-1185">Reference proteome</keyword>
<evidence type="ECO:0000313" key="3">
    <source>
        <dbReference type="Proteomes" id="UP001401887"/>
    </source>
</evidence>
<protein>
    <recommendedName>
        <fullName evidence="1">Methyltransferase domain-containing protein</fullName>
    </recommendedName>
</protein>
<comment type="caution">
    <text evidence="2">The sequence shown here is derived from an EMBL/GenBank/DDBJ whole genome shotgun (WGS) entry which is preliminary data.</text>
</comment>
<dbReference type="EMBL" id="BAABRP010000014">
    <property type="protein sequence ID" value="GAA5514174.1"/>
    <property type="molecule type" value="Genomic_DNA"/>
</dbReference>
<accession>A0ABP9WA27</accession>
<organism evidence="2 3">
    <name type="scientific">Deinococcus carri</name>
    <dbReference type="NCBI Taxonomy" id="1211323"/>
    <lineage>
        <taxon>Bacteria</taxon>
        <taxon>Thermotogati</taxon>
        <taxon>Deinococcota</taxon>
        <taxon>Deinococci</taxon>
        <taxon>Deinococcales</taxon>
        <taxon>Deinococcaceae</taxon>
        <taxon>Deinococcus</taxon>
    </lineage>
</organism>
<reference evidence="2 3" key="1">
    <citation type="submission" date="2024-02" db="EMBL/GenBank/DDBJ databases">
        <title>Deinococcus carri NBRC 110142.</title>
        <authorList>
            <person name="Ichikawa N."/>
            <person name="Katano-Makiyama Y."/>
            <person name="Hidaka K."/>
        </authorList>
    </citation>
    <scope>NUCLEOTIDE SEQUENCE [LARGE SCALE GENOMIC DNA]</scope>
    <source>
        <strain evidence="2 3">NBRC 110142</strain>
    </source>
</reference>
<proteinExistence type="predicted"/>